<dbReference type="STRING" id="644223.C4QVB1"/>
<dbReference type="GO" id="GO:0003735">
    <property type="term" value="F:structural constituent of ribosome"/>
    <property type="evidence" value="ECO:0007669"/>
    <property type="project" value="TreeGrafter"/>
</dbReference>
<evidence type="ECO:0000256" key="2">
    <source>
        <dbReference type="ARBA" id="ARBA00005557"/>
    </source>
</evidence>
<dbReference type="InterPro" id="IPR019716">
    <property type="entry name" value="Ribosomal_mL53"/>
</dbReference>
<dbReference type="PANTHER" id="PTHR28236:SF1">
    <property type="entry name" value="LARGE RIBOSOMAL SUBUNIT PROTEIN ML53"/>
    <property type="match status" value="1"/>
</dbReference>
<reference evidence="8 9" key="1">
    <citation type="journal article" date="2009" name="Nat. Biotechnol.">
        <title>Genome sequence of the recombinant protein production host Pichia pastoris.</title>
        <authorList>
            <person name="De Schutter K."/>
            <person name="Lin Y.C."/>
            <person name="Tiels P."/>
            <person name="Van Hecke A."/>
            <person name="Glinka S."/>
            <person name="Weber-Lehmann J."/>
            <person name="Rouze P."/>
            <person name="Van de Peer Y."/>
            <person name="Callewaert N."/>
        </authorList>
    </citation>
    <scope>NUCLEOTIDE SEQUENCE [LARGE SCALE GENOMIC DNA]</scope>
    <source>
        <strain evidence="9">GS115 / ATCC 20864</strain>
    </source>
</reference>
<keyword evidence="5" id="KW-0687">Ribonucleoprotein</keyword>
<organism evidence="8 9">
    <name type="scientific">Komagataella phaffii (strain GS115 / ATCC 20864)</name>
    <name type="common">Yeast</name>
    <name type="synonym">Pichia pastoris</name>
    <dbReference type="NCBI Taxonomy" id="644223"/>
    <lineage>
        <taxon>Eukaryota</taxon>
        <taxon>Fungi</taxon>
        <taxon>Dikarya</taxon>
        <taxon>Ascomycota</taxon>
        <taxon>Saccharomycotina</taxon>
        <taxon>Pichiomycetes</taxon>
        <taxon>Pichiales</taxon>
        <taxon>Pichiaceae</taxon>
        <taxon>Komagataella</taxon>
    </lineage>
</organism>
<accession>C4QVB1</accession>
<dbReference type="eggNOG" id="ENOG502S452">
    <property type="taxonomic scope" value="Eukaryota"/>
</dbReference>
<dbReference type="GeneID" id="8197592"/>
<gene>
    <name evidence="8" type="ordered locus">PAS_chr1-3_0124</name>
</gene>
<dbReference type="KEGG" id="ppa:PAS_chr1-3_0124"/>
<protein>
    <recommendedName>
        <fullName evidence="6">Large ribosomal subunit protein mL53</fullName>
    </recommendedName>
    <alternativeName>
        <fullName evidence="7">54S ribosomal protein L44, mitochondrial</fullName>
    </alternativeName>
</protein>
<comment type="similarity">
    <text evidence="2">Belongs to the mitochondrion-specific ribosomal protein mL53 family.</text>
</comment>
<proteinExistence type="inferred from homology"/>
<dbReference type="AlphaFoldDB" id="C4QVB1"/>
<dbReference type="OrthoDB" id="4136894at2759"/>
<name>C4QVB1_KOMPG</name>
<evidence type="ECO:0000313" key="9">
    <source>
        <dbReference type="Proteomes" id="UP000000314"/>
    </source>
</evidence>
<dbReference type="InterPro" id="IPR042776">
    <property type="entry name" value="Ribosomal_mL53_fung"/>
</dbReference>
<dbReference type="HOGENOM" id="CLU_131037_1_1_1"/>
<evidence type="ECO:0000313" key="8">
    <source>
        <dbReference type="EMBL" id="CAY67184.1"/>
    </source>
</evidence>
<dbReference type="RefSeq" id="XP_002489465.1">
    <property type="nucleotide sequence ID" value="XM_002489420.1"/>
</dbReference>
<dbReference type="OMA" id="MDFNCSK"/>
<dbReference type="FunFam" id="3.40.30.10:FF:000260">
    <property type="entry name" value="Mitochondrial ribosomal protein L44"/>
    <property type="match status" value="1"/>
</dbReference>
<evidence type="ECO:0000256" key="3">
    <source>
        <dbReference type="ARBA" id="ARBA00022980"/>
    </source>
</evidence>
<evidence type="ECO:0000256" key="1">
    <source>
        <dbReference type="ARBA" id="ARBA00004173"/>
    </source>
</evidence>
<dbReference type="InParanoid" id="C4QVB1"/>
<dbReference type="Gene3D" id="3.40.30.10">
    <property type="entry name" value="Glutaredoxin"/>
    <property type="match status" value="1"/>
</dbReference>
<dbReference type="FunCoup" id="C4QVB1">
    <property type="interactions" value="107"/>
</dbReference>
<comment type="subcellular location">
    <subcellularLocation>
        <location evidence="1">Mitochondrion</location>
    </subcellularLocation>
</comment>
<keyword evidence="4" id="KW-0496">Mitochondrion</keyword>
<dbReference type="GO" id="GO:0005762">
    <property type="term" value="C:mitochondrial large ribosomal subunit"/>
    <property type="evidence" value="ECO:0007669"/>
    <property type="project" value="TreeGrafter"/>
</dbReference>
<dbReference type="EMBL" id="FN392319">
    <property type="protein sequence ID" value="CAY67184.1"/>
    <property type="molecule type" value="Genomic_DNA"/>
</dbReference>
<dbReference type="PANTHER" id="PTHR28236">
    <property type="entry name" value="54S RIBOSOMAL PROTEIN L44, MITOCHONDRIAL"/>
    <property type="match status" value="1"/>
</dbReference>
<evidence type="ECO:0000256" key="6">
    <source>
        <dbReference type="ARBA" id="ARBA00035180"/>
    </source>
</evidence>
<evidence type="ECO:0000256" key="7">
    <source>
        <dbReference type="ARBA" id="ARBA00077936"/>
    </source>
</evidence>
<dbReference type="Proteomes" id="UP000000314">
    <property type="component" value="Chromosome 1"/>
</dbReference>
<evidence type="ECO:0000256" key="4">
    <source>
        <dbReference type="ARBA" id="ARBA00023128"/>
    </source>
</evidence>
<dbReference type="Pfam" id="PF10780">
    <property type="entry name" value="MRP_L53"/>
    <property type="match status" value="1"/>
</dbReference>
<keyword evidence="9" id="KW-1185">Reference proteome</keyword>
<sequence>MITKYFTKVSVKFNPFGPEAKGARLFLAALPSSLKKSCTINYEVLNSQSNKKPIIEVTYKDKKTLDVNPTSLNFNELSNLFDRHSRKLQLEESIQG</sequence>
<evidence type="ECO:0000256" key="5">
    <source>
        <dbReference type="ARBA" id="ARBA00023274"/>
    </source>
</evidence>
<keyword evidence="3 8" id="KW-0689">Ribosomal protein</keyword>